<dbReference type="AlphaFoldDB" id="A0A0G3BH96"/>
<name>A0A0G3BH96_9BURK</name>
<gene>
    <name evidence="1" type="ORF">AAW51_2078</name>
</gene>
<evidence type="ECO:0000313" key="1">
    <source>
        <dbReference type="EMBL" id="AKJ28769.1"/>
    </source>
</evidence>
<dbReference type="RefSeq" id="WP_047194560.1">
    <property type="nucleotide sequence ID" value="NZ_CP011371.1"/>
</dbReference>
<accession>A0A0G3BH96</accession>
<dbReference type="EMBL" id="CP011371">
    <property type="protein sequence ID" value="AKJ28769.1"/>
    <property type="molecule type" value="Genomic_DNA"/>
</dbReference>
<organism evidence="1 2">
    <name type="scientific">Caldimonas brevitalea</name>
    <dbReference type="NCBI Taxonomy" id="413882"/>
    <lineage>
        <taxon>Bacteria</taxon>
        <taxon>Pseudomonadati</taxon>
        <taxon>Pseudomonadota</taxon>
        <taxon>Betaproteobacteria</taxon>
        <taxon>Burkholderiales</taxon>
        <taxon>Sphaerotilaceae</taxon>
        <taxon>Caldimonas</taxon>
    </lineage>
</organism>
<dbReference type="Proteomes" id="UP000035352">
    <property type="component" value="Chromosome"/>
</dbReference>
<sequence>MGLMSEPLTEHELQAETDRWLRQLNTTDVLDELCDAEGPLTLAIEAGNARAIGEIVLEVRQAYAKRLACRELCAFGAQLPTTEQVASLALIRASAGQ</sequence>
<evidence type="ECO:0000313" key="2">
    <source>
        <dbReference type="Proteomes" id="UP000035352"/>
    </source>
</evidence>
<dbReference type="STRING" id="413882.AAW51_2078"/>
<dbReference type="KEGG" id="pbh:AAW51_2078"/>
<proteinExistence type="predicted"/>
<protein>
    <submittedName>
        <fullName evidence="1">Uncharacterized protein</fullName>
    </submittedName>
</protein>
<reference evidence="1 2" key="1">
    <citation type="submission" date="2015-05" db="EMBL/GenBank/DDBJ databases">
        <authorList>
            <person name="Tang B."/>
            <person name="Yu Y."/>
        </authorList>
    </citation>
    <scope>NUCLEOTIDE SEQUENCE [LARGE SCALE GENOMIC DNA]</scope>
    <source>
        <strain evidence="1 2">DSM 7029</strain>
    </source>
</reference>
<keyword evidence="2" id="KW-1185">Reference proteome</keyword>